<evidence type="ECO:0000256" key="5">
    <source>
        <dbReference type="ARBA" id="ARBA00023136"/>
    </source>
</evidence>
<evidence type="ECO:0000313" key="8">
    <source>
        <dbReference type="EMBL" id="AZA17320.1"/>
    </source>
</evidence>
<feature type="domain" description="ABC transporter substrate-binding protein PnrA-like" evidence="7">
    <location>
        <begin position="41"/>
        <end position="359"/>
    </location>
</feature>
<keyword evidence="6" id="KW-0449">Lipoprotein</keyword>
<dbReference type="GO" id="GO:0005886">
    <property type="term" value="C:plasma membrane"/>
    <property type="evidence" value="ECO:0007669"/>
    <property type="project" value="UniProtKB-SubCell"/>
</dbReference>
<dbReference type="InterPro" id="IPR028082">
    <property type="entry name" value="Peripla_BP_I"/>
</dbReference>
<dbReference type="PROSITE" id="PS51257">
    <property type="entry name" value="PROKAR_LIPOPROTEIN"/>
    <property type="match status" value="1"/>
</dbReference>
<dbReference type="SUPFAM" id="SSF53822">
    <property type="entry name" value="Periplasmic binding protein-like I"/>
    <property type="match status" value="1"/>
</dbReference>
<dbReference type="EMBL" id="CP031026">
    <property type="protein sequence ID" value="AZA17320.1"/>
    <property type="molecule type" value="Genomic_DNA"/>
</dbReference>
<dbReference type="PANTHER" id="PTHR34296:SF2">
    <property type="entry name" value="ABC TRANSPORTER GUANOSINE-BINDING PROTEIN NUPN"/>
    <property type="match status" value="1"/>
</dbReference>
<reference evidence="8 9" key="1">
    <citation type="submission" date="2018-09" db="EMBL/GenBank/DDBJ databases">
        <authorList>
            <person name="Somerville V."/>
        </authorList>
    </citation>
    <scope>NUCLEOTIDE SEQUENCE [LARGE SCALE GENOMIC DNA]</scope>
</reference>
<evidence type="ECO:0000256" key="4">
    <source>
        <dbReference type="ARBA" id="ARBA00022729"/>
    </source>
</evidence>
<keyword evidence="9" id="KW-1185">Reference proteome</keyword>
<comment type="subcellular location">
    <subcellularLocation>
        <location evidence="1">Cell membrane</location>
        <topology evidence="1">Lipid-anchor</topology>
    </subcellularLocation>
</comment>
<dbReference type="Pfam" id="PF02608">
    <property type="entry name" value="Bmp"/>
    <property type="match status" value="1"/>
</dbReference>
<keyword evidence="5" id="KW-0472">Membrane</keyword>
<sequence length="366" mass="39254">MKTSMVKKIAVVATAGVSALMLGACAHKGSNTNNPKNNKLSVALITNGSGVDDGSFNEMAWNGLKKYGKEYKLSKGIGGYNYFEAANASDYEPAMEQATNANYNTIMAAGFQYAEAIEKTAKKYPKKKFVIIDSQSKGKNVASVMFKSQEASFLAGVAAVKTSKTGKIGWIGASNSAILSEFEAGFVQGAKWEAKKLDKNILIERTYIGSFTDTAKEKSVAHAMYGRGIDVISQASGGASKGLFSEANDINAQKTSTQLKKSKVWAMGADSDQHALGNFKTKDGKKDNSVLTSIMTRVDNVSYMLAKKAAQGKFPGGQYLKYGLKDNAVSLTRDQISSSVWKEVNVAKKQILDGKIKVASSVDQLK</sequence>
<accession>A0A3G6JL08</accession>
<name>A0A3G6JL08_9CAUD</name>
<dbReference type="PANTHER" id="PTHR34296">
    <property type="entry name" value="TRANSCRIPTIONAL ACTIVATOR PROTEIN MED"/>
    <property type="match status" value="1"/>
</dbReference>
<dbReference type="InterPro" id="IPR003760">
    <property type="entry name" value="PnrA-like"/>
</dbReference>
<evidence type="ECO:0000259" key="7">
    <source>
        <dbReference type="Pfam" id="PF02608"/>
    </source>
</evidence>
<comment type="similarity">
    <text evidence="2">Belongs to the BMP lipoprotein family.</text>
</comment>
<dbReference type="Proteomes" id="UP000274035">
    <property type="component" value="Segment"/>
</dbReference>
<organism evidence="8 9">
    <name type="scientific">Lactobacillus phage ViSo-2018a</name>
    <dbReference type="NCBI Taxonomy" id="2267607"/>
    <lineage>
        <taxon>Viruses</taxon>
        <taxon>Duplodnaviria</taxon>
        <taxon>Heunggongvirae</taxon>
        <taxon>Uroviricota</taxon>
        <taxon>Caudoviricetes</taxon>
        <taxon>Tybeckvirinae</taxon>
        <taxon>Lidleunavirus</taxon>
        <taxon>Lidleunavirus ViSo2018a</taxon>
    </lineage>
</organism>
<dbReference type="Gene3D" id="3.40.50.2300">
    <property type="match status" value="2"/>
</dbReference>
<keyword evidence="4" id="KW-0732">Signal</keyword>
<dbReference type="InterPro" id="IPR050957">
    <property type="entry name" value="BMP_lipoprotein"/>
</dbReference>
<protein>
    <submittedName>
        <fullName evidence="8">Nucleoside ABC transporter, periplasmic nucleoside-binding protein</fullName>
    </submittedName>
</protein>
<proteinExistence type="inferred from homology"/>
<dbReference type="CDD" id="cd06354">
    <property type="entry name" value="PBP1_PrnA-like"/>
    <property type="match status" value="1"/>
</dbReference>
<evidence type="ECO:0000256" key="6">
    <source>
        <dbReference type="ARBA" id="ARBA00023288"/>
    </source>
</evidence>
<keyword evidence="3" id="KW-1003">Cell membrane</keyword>
<evidence type="ECO:0000313" key="9">
    <source>
        <dbReference type="Proteomes" id="UP000274035"/>
    </source>
</evidence>
<evidence type="ECO:0000256" key="2">
    <source>
        <dbReference type="ARBA" id="ARBA00008610"/>
    </source>
</evidence>
<evidence type="ECO:0000256" key="3">
    <source>
        <dbReference type="ARBA" id="ARBA00022475"/>
    </source>
</evidence>
<evidence type="ECO:0000256" key="1">
    <source>
        <dbReference type="ARBA" id="ARBA00004193"/>
    </source>
</evidence>
<gene>
    <name evidence="8" type="ORF">DQL93_0705</name>
</gene>